<evidence type="ECO:0000256" key="6">
    <source>
        <dbReference type="HAMAP-Rule" id="MF_01930"/>
    </source>
</evidence>
<feature type="domain" description="Formyl transferase N-terminal" evidence="7">
    <location>
        <begin position="6"/>
        <end position="183"/>
    </location>
</feature>
<proteinExistence type="inferred from homology"/>
<feature type="binding site" evidence="6">
    <location>
        <begin position="15"/>
        <end position="17"/>
    </location>
    <ligand>
        <name>N(1)-(5-phospho-beta-D-ribosyl)glycinamide</name>
        <dbReference type="ChEBI" id="CHEBI:143788"/>
    </ligand>
</feature>
<dbReference type="InterPro" id="IPR001555">
    <property type="entry name" value="GART_AS"/>
</dbReference>
<evidence type="ECO:0000256" key="4">
    <source>
        <dbReference type="ARBA" id="ARBA00038440"/>
    </source>
</evidence>
<evidence type="ECO:0000313" key="9">
    <source>
        <dbReference type="Proteomes" id="UP000315252"/>
    </source>
</evidence>
<evidence type="ECO:0000256" key="3">
    <source>
        <dbReference type="ARBA" id="ARBA00022755"/>
    </source>
</evidence>
<dbReference type="GO" id="GO:0004644">
    <property type="term" value="F:phosphoribosylglycinamide formyltransferase activity"/>
    <property type="evidence" value="ECO:0007669"/>
    <property type="project" value="UniProtKB-UniRule"/>
</dbReference>
<dbReference type="InterPro" id="IPR036477">
    <property type="entry name" value="Formyl_transf_N_sf"/>
</dbReference>
<dbReference type="Gene3D" id="3.40.50.170">
    <property type="entry name" value="Formyl transferase, N-terminal domain"/>
    <property type="match status" value="1"/>
</dbReference>
<dbReference type="RefSeq" id="WP_142896379.1">
    <property type="nucleotide sequence ID" value="NZ_ML660054.1"/>
</dbReference>
<protein>
    <recommendedName>
        <fullName evidence="6">Phosphoribosylglycinamide formyltransferase</fullName>
        <ecNumber evidence="6">2.1.2.2</ecNumber>
    </recommendedName>
    <alternativeName>
        <fullName evidence="6">5'-phosphoribosylglycinamide transformylase</fullName>
    </alternativeName>
    <alternativeName>
        <fullName evidence="6">GAR transformylase</fullName>
        <shortName evidence="6">GART</shortName>
    </alternativeName>
</protein>
<feature type="binding site" evidence="6">
    <location>
        <position position="68"/>
    </location>
    <ligand>
        <name>(6R)-10-formyltetrahydrofolate</name>
        <dbReference type="ChEBI" id="CHEBI:195366"/>
    </ligand>
</feature>
<dbReference type="Pfam" id="PF00551">
    <property type="entry name" value="Formyl_trans_N"/>
    <property type="match status" value="1"/>
</dbReference>
<evidence type="ECO:0000256" key="1">
    <source>
        <dbReference type="ARBA" id="ARBA00005054"/>
    </source>
</evidence>
<dbReference type="PANTHER" id="PTHR43369">
    <property type="entry name" value="PHOSPHORIBOSYLGLYCINAMIDE FORMYLTRANSFERASE"/>
    <property type="match status" value="1"/>
</dbReference>
<comment type="pathway">
    <text evidence="1 6">Purine metabolism; IMP biosynthesis via de novo pathway; N(2)-formyl-N(1)-(5-phospho-D-ribosyl)glycinamide from N(1)-(5-phospho-D-ribosyl)glycinamide (10-formyl THF route): step 1/1.</text>
</comment>
<dbReference type="NCBIfam" id="TIGR00639">
    <property type="entry name" value="PurN"/>
    <property type="match status" value="1"/>
</dbReference>
<evidence type="ECO:0000256" key="5">
    <source>
        <dbReference type="ARBA" id="ARBA00047664"/>
    </source>
</evidence>
<dbReference type="OrthoDB" id="9806170at2"/>
<dbReference type="EMBL" id="VHSH01000003">
    <property type="protein sequence ID" value="TQV80665.1"/>
    <property type="molecule type" value="Genomic_DNA"/>
</dbReference>
<dbReference type="InterPro" id="IPR002376">
    <property type="entry name" value="Formyl_transf_N"/>
</dbReference>
<comment type="caution">
    <text evidence="8">The sequence shown here is derived from an EMBL/GenBank/DDBJ whole genome shotgun (WGS) entry which is preliminary data.</text>
</comment>
<sequence length="218" mass="23463">MTDRLKVGVVISGRGSNLQALLDACARPDFPAEIVLVISNNPDVEGLRRAERAGVATETINHRGFGDRQSFERALTAAMEQAGVELVCHAGFMRIVTADYLAHWHNRLINIHPSLLPAFPGLDTHQRALDTGVKLHGCTVHYVREEVDVGPIIGQAAVPVLDGDDEDGLAARVLTAEHQLYPLCLKLVAEGRVQVEGDIARIQGPAAANSQIFLSPAS</sequence>
<comment type="similarity">
    <text evidence="4 6">Belongs to the GART family.</text>
</comment>
<dbReference type="SUPFAM" id="SSF53328">
    <property type="entry name" value="Formyltransferase"/>
    <property type="match status" value="1"/>
</dbReference>
<dbReference type="HAMAP" id="MF_01930">
    <property type="entry name" value="PurN"/>
    <property type="match status" value="1"/>
</dbReference>
<dbReference type="PANTHER" id="PTHR43369:SF2">
    <property type="entry name" value="PHOSPHORIBOSYLGLYCINAMIDE FORMYLTRANSFERASE"/>
    <property type="match status" value="1"/>
</dbReference>
<evidence type="ECO:0000256" key="2">
    <source>
        <dbReference type="ARBA" id="ARBA00022679"/>
    </source>
</evidence>
<evidence type="ECO:0000259" key="7">
    <source>
        <dbReference type="Pfam" id="PF00551"/>
    </source>
</evidence>
<accession>A0A545TTX3</accession>
<comment type="catalytic activity">
    <reaction evidence="5 6">
        <text>N(1)-(5-phospho-beta-D-ribosyl)glycinamide + (6R)-10-formyltetrahydrofolate = N(2)-formyl-N(1)-(5-phospho-beta-D-ribosyl)glycinamide + (6S)-5,6,7,8-tetrahydrofolate + H(+)</text>
        <dbReference type="Rhea" id="RHEA:15053"/>
        <dbReference type="ChEBI" id="CHEBI:15378"/>
        <dbReference type="ChEBI" id="CHEBI:57453"/>
        <dbReference type="ChEBI" id="CHEBI:143788"/>
        <dbReference type="ChEBI" id="CHEBI:147286"/>
        <dbReference type="ChEBI" id="CHEBI:195366"/>
        <dbReference type="EC" id="2.1.2.2"/>
    </reaction>
</comment>
<keyword evidence="3 6" id="KW-0658">Purine biosynthesis</keyword>
<feature type="binding site" evidence="6">
    <location>
        <begin position="93"/>
        <end position="96"/>
    </location>
    <ligand>
        <name>(6R)-10-formyltetrahydrofolate</name>
        <dbReference type="ChEBI" id="CHEBI:195366"/>
    </ligand>
</feature>
<evidence type="ECO:0000313" key="8">
    <source>
        <dbReference type="EMBL" id="TQV80665.1"/>
    </source>
</evidence>
<reference evidence="8 9" key="1">
    <citation type="submission" date="2019-06" db="EMBL/GenBank/DDBJ databases">
        <title>Whole genome sequence for Rhodospirillaceae sp. R148.</title>
        <authorList>
            <person name="Wang G."/>
        </authorList>
    </citation>
    <scope>NUCLEOTIDE SEQUENCE [LARGE SCALE GENOMIC DNA]</scope>
    <source>
        <strain evidence="8 9">R148</strain>
    </source>
</reference>
<name>A0A545TTX3_9PROT</name>
<feature type="site" description="Raises pKa of active site His" evidence="6">
    <location>
        <position position="148"/>
    </location>
</feature>
<keyword evidence="9" id="KW-1185">Reference proteome</keyword>
<organism evidence="8 9">
    <name type="scientific">Denitrobaculum tricleocarpae</name>
    <dbReference type="NCBI Taxonomy" id="2591009"/>
    <lineage>
        <taxon>Bacteria</taxon>
        <taxon>Pseudomonadati</taxon>
        <taxon>Pseudomonadota</taxon>
        <taxon>Alphaproteobacteria</taxon>
        <taxon>Rhodospirillales</taxon>
        <taxon>Rhodospirillaceae</taxon>
        <taxon>Denitrobaculum</taxon>
    </lineage>
</organism>
<dbReference type="CDD" id="cd08645">
    <property type="entry name" value="FMT_core_GART"/>
    <property type="match status" value="1"/>
</dbReference>
<dbReference type="InterPro" id="IPR004607">
    <property type="entry name" value="GART"/>
</dbReference>
<dbReference type="UniPathway" id="UPA00074">
    <property type="reaction ID" value="UER00126"/>
</dbReference>
<dbReference type="PROSITE" id="PS00373">
    <property type="entry name" value="GART"/>
    <property type="match status" value="1"/>
</dbReference>
<keyword evidence="2 6" id="KW-0808">Transferase</keyword>
<gene>
    <name evidence="6" type="primary">purN</name>
    <name evidence="8" type="ORF">FKG95_10925</name>
</gene>
<dbReference type="EC" id="2.1.2.2" evidence="6"/>
<dbReference type="AlphaFoldDB" id="A0A545TTX3"/>
<dbReference type="GO" id="GO:0006189">
    <property type="term" value="P:'de novo' IMP biosynthetic process"/>
    <property type="evidence" value="ECO:0007669"/>
    <property type="project" value="UniProtKB-UniRule"/>
</dbReference>
<comment type="function">
    <text evidence="6">Catalyzes the transfer of a formyl group from 10-formyltetrahydrofolate to 5-phospho-ribosyl-glycinamide (GAR), producing 5-phospho-ribosyl-N-formylglycinamide (FGAR) and tetrahydrofolate.</text>
</comment>
<feature type="binding site" evidence="6">
    <location>
        <position position="110"/>
    </location>
    <ligand>
        <name>(6R)-10-formyltetrahydrofolate</name>
        <dbReference type="ChEBI" id="CHEBI:195366"/>
    </ligand>
</feature>
<dbReference type="GO" id="GO:0005829">
    <property type="term" value="C:cytosol"/>
    <property type="evidence" value="ECO:0007669"/>
    <property type="project" value="TreeGrafter"/>
</dbReference>
<dbReference type="Proteomes" id="UP000315252">
    <property type="component" value="Unassembled WGS sequence"/>
</dbReference>
<feature type="active site" description="Proton donor" evidence="6">
    <location>
        <position position="112"/>
    </location>
</feature>